<dbReference type="Proteomes" id="UP000037136">
    <property type="component" value="Unassembled WGS sequence"/>
</dbReference>
<sequence>MQSDPQRRSLVHQTKFVIVTLTPKSKEAQGGGMASPVNKATRLFQLRARGKVILVEKAETKPATHGTLLQGLAAFPG</sequence>
<organism evidence="1 2">
    <name type="scientific">Ophiocordyceps unilateralis</name>
    <name type="common">Zombie-ant fungus</name>
    <name type="synonym">Torrubia unilateralis</name>
    <dbReference type="NCBI Taxonomy" id="268505"/>
    <lineage>
        <taxon>Eukaryota</taxon>
        <taxon>Fungi</taxon>
        <taxon>Dikarya</taxon>
        <taxon>Ascomycota</taxon>
        <taxon>Pezizomycotina</taxon>
        <taxon>Sordariomycetes</taxon>
        <taxon>Hypocreomycetidae</taxon>
        <taxon>Hypocreales</taxon>
        <taxon>Ophiocordycipitaceae</taxon>
        <taxon>Ophiocordyceps</taxon>
    </lineage>
</organism>
<keyword evidence="2" id="KW-1185">Reference proteome</keyword>
<gene>
    <name evidence="1" type="ORF">XA68_16946</name>
</gene>
<reference evidence="1 2" key="1">
    <citation type="journal article" date="2015" name="BMC Genomics">
        <title>Gene expression during zombie ant biting behavior reflects the complexity underlying fungal parasitic behavioral manipulation.</title>
        <authorList>
            <person name="de Bekker C."/>
            <person name="Ohm R.A."/>
            <person name="Loreto R.G."/>
            <person name="Sebastian A."/>
            <person name="Albert I."/>
            <person name="Merrow M."/>
            <person name="Brachmann A."/>
            <person name="Hughes D.P."/>
        </authorList>
    </citation>
    <scope>NUCLEOTIDE SEQUENCE [LARGE SCALE GENOMIC DNA]</scope>
    <source>
        <strain evidence="1 2">SC16a</strain>
    </source>
</reference>
<accession>A0A2A9PL95</accession>
<evidence type="ECO:0000313" key="1">
    <source>
        <dbReference type="EMBL" id="PFH61596.1"/>
    </source>
</evidence>
<comment type="caution">
    <text evidence="1">The sequence shown here is derived from an EMBL/GenBank/DDBJ whole genome shotgun (WGS) entry which is preliminary data.</text>
</comment>
<dbReference type="AlphaFoldDB" id="A0A2A9PL95"/>
<name>A0A2A9PL95_OPHUN</name>
<proteinExistence type="predicted"/>
<reference evidence="1 2" key="2">
    <citation type="journal article" date="2017" name="Sci. Rep.">
        <title>Ant-infecting Ophiocordyceps genomes reveal a high diversity of potential behavioral manipulation genes and a possible major role for enterotoxins.</title>
        <authorList>
            <person name="de Bekker C."/>
            <person name="Ohm R.A."/>
            <person name="Evans H.C."/>
            <person name="Brachmann A."/>
            <person name="Hughes D.P."/>
        </authorList>
    </citation>
    <scope>NUCLEOTIDE SEQUENCE [LARGE SCALE GENOMIC DNA]</scope>
    <source>
        <strain evidence="1 2">SC16a</strain>
    </source>
</reference>
<protein>
    <submittedName>
        <fullName evidence="1">Uncharacterized protein</fullName>
    </submittedName>
</protein>
<dbReference type="EMBL" id="LAZP02000064">
    <property type="protein sequence ID" value="PFH61596.1"/>
    <property type="molecule type" value="Genomic_DNA"/>
</dbReference>
<evidence type="ECO:0000313" key="2">
    <source>
        <dbReference type="Proteomes" id="UP000037136"/>
    </source>
</evidence>